<sequence>MLIQYIISMKAAVLYKYNEPLVIEDNVEIDSPKSGEVKIKVEATGLCHSDVNVFEGKTPVPPPLIAGHEISGVVEEVGNEVINFKPGDRVVSAFIHPCGKCKNCITGNENLCETFAKNRLNGTMLDGTSRLHFKDGRPLRFFLGGGFAEYAVLPQTALTKVPNELDLRKIAVLGCAGLTAYGAVNSAKIEPGEIVAVIGTGGVGLSVIQMLKAIGAGRIIAVGTRKWKLEKALELGATDVINSKETDIVKTLKEITAGGPDVIIEAGGNQETIKMSLEAVRIGGRVVLIGLPPTTAEIPIRISMIVRNGIRIIGSYGGRPRIDMPRLIELVKLGKYDPSALVTGTFKLEEINEAVKLLEEGEAIRSLIIPR</sequence>
<dbReference type="SMART" id="SM00829">
    <property type="entry name" value="PKS_ER"/>
    <property type="match status" value="1"/>
</dbReference>
<evidence type="ECO:0000313" key="9">
    <source>
        <dbReference type="Proteomes" id="UP001319921"/>
    </source>
</evidence>
<evidence type="ECO:0000259" key="7">
    <source>
        <dbReference type="SMART" id="SM00829"/>
    </source>
</evidence>
<organism evidence="8 9">
    <name type="scientific">Saccharolobus caldissimus</name>
    <dbReference type="NCBI Taxonomy" id="1702097"/>
    <lineage>
        <taxon>Archaea</taxon>
        <taxon>Thermoproteota</taxon>
        <taxon>Thermoprotei</taxon>
        <taxon>Sulfolobales</taxon>
        <taxon>Sulfolobaceae</taxon>
        <taxon>Saccharolobus</taxon>
    </lineage>
</organism>
<evidence type="ECO:0000256" key="3">
    <source>
        <dbReference type="ARBA" id="ARBA00022723"/>
    </source>
</evidence>
<dbReference type="KEGG" id="scas:SACC_05550"/>
<dbReference type="FunFam" id="3.40.50.720:FF:000003">
    <property type="entry name" value="S-(hydroxymethyl)glutathione dehydrogenase"/>
    <property type="match status" value="1"/>
</dbReference>
<dbReference type="CDD" id="cd08263">
    <property type="entry name" value="Zn_ADH10"/>
    <property type="match status" value="1"/>
</dbReference>
<dbReference type="PANTHER" id="PTHR43350:SF2">
    <property type="entry name" value="GROES-LIKE ZINC-BINDING ALCOHOL DEHYDROGENASE FAMILY PROTEIN"/>
    <property type="match status" value="1"/>
</dbReference>
<dbReference type="InterPro" id="IPR036291">
    <property type="entry name" value="NAD(P)-bd_dom_sf"/>
</dbReference>
<dbReference type="Gene3D" id="3.90.180.10">
    <property type="entry name" value="Medium-chain alcohol dehydrogenases, catalytic domain"/>
    <property type="match status" value="1"/>
</dbReference>
<evidence type="ECO:0000256" key="6">
    <source>
        <dbReference type="RuleBase" id="RU361277"/>
    </source>
</evidence>
<keyword evidence="9" id="KW-1185">Reference proteome</keyword>
<evidence type="ECO:0000256" key="1">
    <source>
        <dbReference type="ARBA" id="ARBA00001947"/>
    </source>
</evidence>
<dbReference type="Pfam" id="PF00107">
    <property type="entry name" value="ADH_zinc_N"/>
    <property type="match status" value="1"/>
</dbReference>
<dbReference type="Gene3D" id="3.40.50.720">
    <property type="entry name" value="NAD(P)-binding Rossmann-like Domain"/>
    <property type="match status" value="1"/>
</dbReference>
<dbReference type="GO" id="GO:0016491">
    <property type="term" value="F:oxidoreductase activity"/>
    <property type="evidence" value="ECO:0007669"/>
    <property type="project" value="UniProtKB-KW"/>
</dbReference>
<evidence type="ECO:0000256" key="5">
    <source>
        <dbReference type="ARBA" id="ARBA00023002"/>
    </source>
</evidence>
<reference evidence="8 9" key="1">
    <citation type="journal article" date="2022" name="Microbiol. Resour. Announc.">
        <title>Complete Genome Sequence of the Hyperthermophilic and Acidophilic Archaeon Saccharolobus caldissimus Strain HS-3T.</title>
        <authorList>
            <person name="Sakai H.D."/>
            <person name="Kurosawa N."/>
        </authorList>
    </citation>
    <scope>NUCLEOTIDE SEQUENCE [LARGE SCALE GENOMIC DNA]</scope>
    <source>
        <strain evidence="8 9">JCM32116</strain>
    </source>
</reference>
<dbReference type="GO" id="GO:0008270">
    <property type="term" value="F:zinc ion binding"/>
    <property type="evidence" value="ECO:0007669"/>
    <property type="project" value="InterPro"/>
</dbReference>
<accession>A0AAQ4CP07</accession>
<feature type="domain" description="Enoyl reductase (ER)" evidence="7">
    <location>
        <begin position="16"/>
        <end position="368"/>
    </location>
</feature>
<dbReference type="EMBL" id="AP025226">
    <property type="protein sequence ID" value="BDB97538.1"/>
    <property type="molecule type" value="Genomic_DNA"/>
</dbReference>
<comment type="cofactor">
    <cofactor evidence="1 6">
        <name>Zn(2+)</name>
        <dbReference type="ChEBI" id="CHEBI:29105"/>
    </cofactor>
</comment>
<dbReference type="SUPFAM" id="SSF50129">
    <property type="entry name" value="GroES-like"/>
    <property type="match status" value="2"/>
</dbReference>
<dbReference type="Pfam" id="PF08240">
    <property type="entry name" value="ADH_N"/>
    <property type="match status" value="1"/>
</dbReference>
<proteinExistence type="inferred from homology"/>
<dbReference type="InterPro" id="IPR013149">
    <property type="entry name" value="ADH-like_C"/>
</dbReference>
<dbReference type="InterPro" id="IPR002328">
    <property type="entry name" value="ADH_Zn_CS"/>
</dbReference>
<evidence type="ECO:0000313" key="8">
    <source>
        <dbReference type="EMBL" id="BDB97538.1"/>
    </source>
</evidence>
<evidence type="ECO:0000256" key="4">
    <source>
        <dbReference type="ARBA" id="ARBA00022833"/>
    </source>
</evidence>
<dbReference type="InterPro" id="IPR011032">
    <property type="entry name" value="GroES-like_sf"/>
</dbReference>
<name>A0AAQ4CP07_9CREN</name>
<protein>
    <submittedName>
        <fullName evidence="8">Succinate-semialdehyde dehydrogenase</fullName>
    </submittedName>
</protein>
<dbReference type="PROSITE" id="PS00059">
    <property type="entry name" value="ADH_ZINC"/>
    <property type="match status" value="1"/>
</dbReference>
<keyword evidence="5" id="KW-0560">Oxidoreductase</keyword>
<gene>
    <name evidence="8" type="ORF">SACC_05550</name>
</gene>
<dbReference type="SUPFAM" id="SSF51735">
    <property type="entry name" value="NAD(P)-binding Rossmann-fold domains"/>
    <property type="match status" value="1"/>
</dbReference>
<comment type="similarity">
    <text evidence="2 6">Belongs to the zinc-containing alcohol dehydrogenase family.</text>
</comment>
<dbReference type="InterPro" id="IPR013154">
    <property type="entry name" value="ADH-like_N"/>
</dbReference>
<dbReference type="PANTHER" id="PTHR43350">
    <property type="entry name" value="NAD-DEPENDENT ALCOHOL DEHYDROGENASE"/>
    <property type="match status" value="1"/>
</dbReference>
<dbReference type="Proteomes" id="UP001319921">
    <property type="component" value="Chromosome"/>
</dbReference>
<dbReference type="AlphaFoldDB" id="A0AAQ4CP07"/>
<keyword evidence="3 6" id="KW-0479">Metal-binding</keyword>
<keyword evidence="4 6" id="KW-0862">Zinc</keyword>
<dbReference type="InterPro" id="IPR020843">
    <property type="entry name" value="ER"/>
</dbReference>
<evidence type="ECO:0000256" key="2">
    <source>
        <dbReference type="ARBA" id="ARBA00008072"/>
    </source>
</evidence>